<dbReference type="EC" id="2.7.1.35" evidence="1"/>
<evidence type="ECO:0000256" key="4">
    <source>
        <dbReference type="ARBA" id="ARBA00022777"/>
    </source>
</evidence>
<reference evidence="8" key="1">
    <citation type="journal article" date="2019" name="Int. J. Syst. Evol. Microbiol.">
        <title>The Global Catalogue of Microorganisms (GCM) 10K type strain sequencing project: providing services to taxonomists for standard genome sequencing and annotation.</title>
        <authorList>
            <consortium name="The Broad Institute Genomics Platform"/>
            <consortium name="The Broad Institute Genome Sequencing Center for Infectious Disease"/>
            <person name="Wu L."/>
            <person name="Ma J."/>
        </authorList>
    </citation>
    <scope>NUCLEOTIDE SEQUENCE [LARGE SCALE GENOMIC DNA]</scope>
    <source>
        <strain evidence="8">CCUG 2113</strain>
    </source>
</reference>
<dbReference type="InterPro" id="IPR013749">
    <property type="entry name" value="PM/HMP-P_kinase-1"/>
</dbReference>
<keyword evidence="8" id="KW-1185">Reference proteome</keyword>
<dbReference type="EMBL" id="JBHSAJ010000020">
    <property type="protein sequence ID" value="MFC3934568.1"/>
    <property type="molecule type" value="Genomic_DNA"/>
</dbReference>
<dbReference type="GO" id="GO:0008478">
    <property type="term" value="F:pyridoxal kinase activity"/>
    <property type="evidence" value="ECO:0007669"/>
    <property type="project" value="UniProtKB-EC"/>
</dbReference>
<evidence type="ECO:0000256" key="1">
    <source>
        <dbReference type="ARBA" id="ARBA00012104"/>
    </source>
</evidence>
<accession>A0ABV8D8K0</accession>
<comment type="caution">
    <text evidence="7">The sequence shown here is derived from an EMBL/GenBank/DDBJ whole genome shotgun (WGS) entry which is preliminary data.</text>
</comment>
<dbReference type="PANTHER" id="PTHR10534:SF15">
    <property type="entry name" value="PYRIDOXINE_PYRIDOXAL_PYRIDOXAMINE KINASE"/>
    <property type="match status" value="1"/>
</dbReference>
<proteinExistence type="predicted"/>
<protein>
    <recommendedName>
        <fullName evidence="1">pyridoxal kinase</fullName>
        <ecNumber evidence="1">2.7.1.35</ecNumber>
    </recommendedName>
</protein>
<name>A0ABV8D8K0_9BURK</name>
<dbReference type="Proteomes" id="UP001595693">
    <property type="component" value="Unassembled WGS sequence"/>
</dbReference>
<evidence type="ECO:0000256" key="3">
    <source>
        <dbReference type="ARBA" id="ARBA00022741"/>
    </source>
</evidence>
<keyword evidence="5" id="KW-0067">ATP-binding</keyword>
<dbReference type="NCBIfam" id="NF006034">
    <property type="entry name" value="PRK08176.1"/>
    <property type="match status" value="1"/>
</dbReference>
<dbReference type="Gene3D" id="3.40.1190.20">
    <property type="match status" value="1"/>
</dbReference>
<sequence>MIETPSSRVSRPLSLEVVSVQSQVVYGRVGNNVAVPTLESLGLSVAAVPTVVFSNTPHYPTMHGGALPVEWFEGYLQDLSARGALHALRAVLAGYLGNPGQAEVLARWTRALQAERAGLRVVIDPVMGDHDRGIYVDTGMAEAYRQHLLPLAHGLTPNGFELAHLTGRPVDDMESVVAAARTLLTGRTQWIAVTSAAPTTWADGEMQVVFVTREQAHVITHARIDAVPKGTGDLFSAALTGHWLNGATLPEAIARACQMIVQALRHTHNAQCAELVLPSRVVSPQANNQTHARELVRIRQAFSESHWSHRSCNTPLPT</sequence>
<organism evidence="7 8">
    <name type="scientific">Acidovorax facilis</name>
    <dbReference type="NCBI Taxonomy" id="12917"/>
    <lineage>
        <taxon>Bacteria</taxon>
        <taxon>Pseudomonadati</taxon>
        <taxon>Pseudomonadota</taxon>
        <taxon>Betaproteobacteria</taxon>
        <taxon>Burkholderiales</taxon>
        <taxon>Comamonadaceae</taxon>
        <taxon>Acidovorax</taxon>
    </lineage>
</organism>
<dbReference type="SUPFAM" id="SSF53613">
    <property type="entry name" value="Ribokinase-like"/>
    <property type="match status" value="1"/>
</dbReference>
<dbReference type="RefSeq" id="WP_082437551.1">
    <property type="nucleotide sequence ID" value="NZ_JAMXAX010000034.1"/>
</dbReference>
<gene>
    <name evidence="7" type="primary">pdxK</name>
    <name evidence="7" type="synonym">thiJ</name>
    <name evidence="7" type="ORF">ACFOW3_08010</name>
</gene>
<keyword evidence="2 7" id="KW-0808">Transferase</keyword>
<dbReference type="InterPro" id="IPR004625">
    <property type="entry name" value="PyrdxlKinase"/>
</dbReference>
<evidence type="ECO:0000256" key="2">
    <source>
        <dbReference type="ARBA" id="ARBA00022679"/>
    </source>
</evidence>
<evidence type="ECO:0000313" key="8">
    <source>
        <dbReference type="Proteomes" id="UP001595693"/>
    </source>
</evidence>
<dbReference type="InterPro" id="IPR029056">
    <property type="entry name" value="Ribokinase-like"/>
</dbReference>
<evidence type="ECO:0000256" key="5">
    <source>
        <dbReference type="ARBA" id="ARBA00022840"/>
    </source>
</evidence>
<dbReference type="PANTHER" id="PTHR10534">
    <property type="entry name" value="PYRIDOXAL KINASE"/>
    <property type="match status" value="1"/>
</dbReference>
<keyword evidence="4 7" id="KW-0418">Kinase</keyword>
<keyword evidence="3" id="KW-0547">Nucleotide-binding</keyword>
<evidence type="ECO:0000313" key="7">
    <source>
        <dbReference type="EMBL" id="MFC3934568.1"/>
    </source>
</evidence>
<evidence type="ECO:0000259" key="6">
    <source>
        <dbReference type="Pfam" id="PF08543"/>
    </source>
</evidence>
<dbReference type="CDD" id="cd01173">
    <property type="entry name" value="pyridoxal_pyridoxamine_kinase"/>
    <property type="match status" value="1"/>
</dbReference>
<feature type="domain" description="Pyridoxamine kinase/Phosphomethylpyrimidine kinase" evidence="6">
    <location>
        <begin position="90"/>
        <end position="269"/>
    </location>
</feature>
<dbReference type="NCBIfam" id="TIGR00687">
    <property type="entry name" value="pyridox_kin"/>
    <property type="match status" value="1"/>
</dbReference>
<dbReference type="Pfam" id="PF08543">
    <property type="entry name" value="Phos_pyr_kin"/>
    <property type="match status" value="1"/>
</dbReference>